<reference evidence="1 2" key="1">
    <citation type="submission" date="2019-07" db="EMBL/GenBank/DDBJ databases">
        <title>Draft genome of Corynebacterium godavarianum and other related strains.</title>
        <authorList>
            <person name="Bernier A.-M."/>
            <person name="Bernard K."/>
        </authorList>
    </citation>
    <scope>NUCLEOTIDE SEQUENCE [LARGE SCALE GENOMIC DNA]</scope>
    <source>
        <strain evidence="1 2">LMG 29598</strain>
    </source>
</reference>
<dbReference type="Proteomes" id="UP000320747">
    <property type="component" value="Unassembled WGS sequence"/>
</dbReference>
<sequence>MPKFAGLLSRVDDCFAALDAYRRGDADQIVDLYAPSALEALAQAGIVTAAQLDKRTRAWRAPDVLDLLDEFAERRRCA</sequence>
<gene>
    <name evidence="1" type="ORF">FPH17_09225</name>
</gene>
<evidence type="ECO:0000313" key="2">
    <source>
        <dbReference type="Proteomes" id="UP000320747"/>
    </source>
</evidence>
<evidence type="ECO:0000313" key="1">
    <source>
        <dbReference type="EMBL" id="TSJ72818.1"/>
    </source>
</evidence>
<protein>
    <submittedName>
        <fullName evidence="1">Uncharacterized protein</fullName>
    </submittedName>
</protein>
<proteinExistence type="predicted"/>
<organism evidence="1 2">
    <name type="scientific">Corynebacterium godavarianum</name>
    <dbReference type="NCBI Taxonomy" id="2054421"/>
    <lineage>
        <taxon>Bacteria</taxon>
        <taxon>Bacillati</taxon>
        <taxon>Actinomycetota</taxon>
        <taxon>Actinomycetes</taxon>
        <taxon>Mycobacteriales</taxon>
        <taxon>Corynebacteriaceae</taxon>
        <taxon>Corynebacterium</taxon>
    </lineage>
</organism>
<dbReference type="EMBL" id="VMHH01000008">
    <property type="protein sequence ID" value="TSJ72818.1"/>
    <property type="molecule type" value="Genomic_DNA"/>
</dbReference>
<accession>A0ABY3DZP3</accession>
<keyword evidence="2" id="KW-1185">Reference proteome</keyword>
<comment type="caution">
    <text evidence="1">The sequence shown here is derived from an EMBL/GenBank/DDBJ whole genome shotgun (WGS) entry which is preliminary data.</text>
</comment>
<dbReference type="RefSeq" id="WP_154880099.1">
    <property type="nucleotide sequence ID" value="NZ_JAADJX010000001.1"/>
</dbReference>
<name>A0ABY3DZP3_9CORY</name>